<feature type="transmembrane region" description="Helical" evidence="6">
    <location>
        <begin position="165"/>
        <end position="188"/>
    </location>
</feature>
<feature type="transmembrane region" description="Helical" evidence="6">
    <location>
        <begin position="385"/>
        <end position="404"/>
    </location>
</feature>
<gene>
    <name evidence="7" type="ORF">E1J38_004190</name>
</gene>
<keyword evidence="3 6" id="KW-0812">Transmembrane</keyword>
<dbReference type="OrthoDB" id="1495589at2"/>
<feature type="transmembrane region" description="Helical" evidence="6">
    <location>
        <begin position="113"/>
        <end position="130"/>
    </location>
</feature>
<dbReference type="Pfam" id="PF01943">
    <property type="entry name" value="Polysacc_synt"/>
    <property type="match status" value="1"/>
</dbReference>
<feature type="transmembrane region" description="Helical" evidence="6">
    <location>
        <begin position="136"/>
        <end position="153"/>
    </location>
</feature>
<evidence type="ECO:0000256" key="2">
    <source>
        <dbReference type="ARBA" id="ARBA00022475"/>
    </source>
</evidence>
<keyword evidence="2" id="KW-1003">Cell membrane</keyword>
<name>A0A562YGH9_9FLAO</name>
<feature type="transmembrane region" description="Helical" evidence="6">
    <location>
        <begin position="410"/>
        <end position="429"/>
    </location>
</feature>
<feature type="transmembrane region" description="Helical" evidence="6">
    <location>
        <begin position="194"/>
        <end position="212"/>
    </location>
</feature>
<dbReference type="Proteomes" id="UP000295814">
    <property type="component" value="Unassembled WGS sequence"/>
</dbReference>
<dbReference type="PANTHER" id="PTHR30250:SF11">
    <property type="entry name" value="O-ANTIGEN TRANSPORTER-RELATED"/>
    <property type="match status" value="1"/>
</dbReference>
<feature type="transmembrane region" description="Helical" evidence="6">
    <location>
        <begin position="36"/>
        <end position="58"/>
    </location>
</feature>
<evidence type="ECO:0000256" key="4">
    <source>
        <dbReference type="ARBA" id="ARBA00022989"/>
    </source>
</evidence>
<dbReference type="PANTHER" id="PTHR30250">
    <property type="entry name" value="PST FAMILY PREDICTED COLANIC ACID TRANSPORTER"/>
    <property type="match status" value="1"/>
</dbReference>
<keyword evidence="5 6" id="KW-0472">Membrane</keyword>
<evidence type="ECO:0000256" key="3">
    <source>
        <dbReference type="ARBA" id="ARBA00022692"/>
    </source>
</evidence>
<proteinExistence type="predicted"/>
<feature type="transmembrane region" description="Helical" evidence="6">
    <location>
        <begin position="317"/>
        <end position="335"/>
    </location>
</feature>
<evidence type="ECO:0000313" key="8">
    <source>
        <dbReference type="Proteomes" id="UP000295814"/>
    </source>
</evidence>
<dbReference type="AlphaFoldDB" id="A0A562YGH9"/>
<evidence type="ECO:0000313" key="7">
    <source>
        <dbReference type="EMBL" id="TWO33983.1"/>
    </source>
</evidence>
<feature type="transmembrane region" description="Helical" evidence="6">
    <location>
        <begin position="355"/>
        <end position="373"/>
    </location>
</feature>
<feature type="transmembrane region" description="Helical" evidence="6">
    <location>
        <begin position="70"/>
        <end position="92"/>
    </location>
</feature>
<evidence type="ECO:0000256" key="5">
    <source>
        <dbReference type="ARBA" id="ARBA00023136"/>
    </source>
</evidence>
<organism evidence="7 8">
    <name type="scientific">Seonamhaeicola sediminis</name>
    <dbReference type="NCBI Taxonomy" id="2528206"/>
    <lineage>
        <taxon>Bacteria</taxon>
        <taxon>Pseudomonadati</taxon>
        <taxon>Bacteroidota</taxon>
        <taxon>Flavobacteriia</taxon>
        <taxon>Flavobacteriales</taxon>
        <taxon>Flavobacteriaceae</taxon>
    </lineage>
</organism>
<protein>
    <submittedName>
        <fullName evidence="7">Oligosaccharide flippase family protein</fullName>
    </submittedName>
</protein>
<evidence type="ECO:0000256" key="6">
    <source>
        <dbReference type="SAM" id="Phobius"/>
    </source>
</evidence>
<accession>A0A562YGH9</accession>
<dbReference type="EMBL" id="SMZJ02000002">
    <property type="protein sequence ID" value="TWO33983.1"/>
    <property type="molecule type" value="Genomic_DNA"/>
</dbReference>
<reference evidence="7 8" key="2">
    <citation type="submission" date="2019-07" db="EMBL/GenBank/DDBJ databases">
        <title>Seonamhaeicola sp. W255 draft genome.</title>
        <authorList>
            <person name="Zhang X.-Y."/>
            <person name="Zhang R."/>
            <person name="Zhong Y.-L."/>
            <person name="Du Z.-J."/>
        </authorList>
    </citation>
    <scope>NUCLEOTIDE SEQUENCE [LARGE SCALE GENOMIC DNA]</scope>
    <source>
        <strain evidence="7 8">W255</strain>
    </source>
</reference>
<keyword evidence="8" id="KW-1185">Reference proteome</keyword>
<reference evidence="7 8" key="1">
    <citation type="submission" date="2019-03" db="EMBL/GenBank/DDBJ databases">
        <authorList>
            <person name="Zhong Y.L."/>
        </authorList>
    </citation>
    <scope>NUCLEOTIDE SEQUENCE [LARGE SCALE GENOMIC DNA]</scope>
    <source>
        <strain evidence="7 8">W255</strain>
    </source>
</reference>
<evidence type="ECO:0000256" key="1">
    <source>
        <dbReference type="ARBA" id="ARBA00004651"/>
    </source>
</evidence>
<comment type="caution">
    <text evidence="7">The sequence shown here is derived from an EMBL/GenBank/DDBJ whole genome shotgun (WGS) entry which is preliminary data.</text>
</comment>
<dbReference type="InterPro" id="IPR050833">
    <property type="entry name" value="Poly_Biosynth_Transport"/>
</dbReference>
<keyword evidence="4 6" id="KW-1133">Transmembrane helix</keyword>
<dbReference type="GO" id="GO:0005886">
    <property type="term" value="C:plasma membrane"/>
    <property type="evidence" value="ECO:0007669"/>
    <property type="project" value="UniProtKB-SubCell"/>
</dbReference>
<dbReference type="InterPro" id="IPR002797">
    <property type="entry name" value="Polysacc_synth"/>
</dbReference>
<feature type="transmembrane region" description="Helical" evidence="6">
    <location>
        <begin position="233"/>
        <end position="251"/>
    </location>
</feature>
<feature type="transmembrane region" description="Helical" evidence="6">
    <location>
        <begin position="257"/>
        <end position="279"/>
    </location>
</feature>
<comment type="subcellular location">
    <subcellularLocation>
        <location evidence="1">Cell membrane</location>
        <topology evidence="1">Multi-pass membrane protein</topology>
    </subcellularLocation>
</comment>
<sequence length="437" mass="50546">MVHYFMHCLMHYFLRIFLNIKSKLSLKLKYKLEYNFIIYLIGKVTSAGVVVGSIPLFIKCFGVEEYGEFIYVYTTFLMLLAGSTGWIVQGVLRFFTLENNRGKISSEAFQMTYKSFLVSALLLSVFFLISEIHFNVIFLTVGCLFFSFFYSVNLSIKQAVLKSKVYIFADISRALTFLVVPLLMYYFLPTLEGIYSLLFGVLLSYIVGLCVLTRCHLPKPNLNFKEKTRWSKIFFKYGFPLSIWMFFSPTTNGVDRYIIEFSLGTIVLAKYSAIFDIVFKVFSSLAVPFNSIVQPLLILNYNEKNFAGYKKTMRKSITYLSIMFILFLGGLYLFKNFIICTYLNFCVDFEKLEKLIIPFAVSSYIWQLAILMQKNMEVSNRTIETSVYMLIIVVLTLLLGIILVPRYGMFASAYISLLCSVVYLILIVFGTKKHFKQ</sequence>